<name>A0A1I6S025_9BACI</name>
<reference evidence="3 4" key="1">
    <citation type="submission" date="2016-10" db="EMBL/GenBank/DDBJ databases">
        <authorList>
            <person name="de Groot N.N."/>
        </authorList>
    </citation>
    <scope>NUCLEOTIDE SEQUENCE [LARGE SCALE GENOMIC DNA]</scope>
    <source>
        <strain evidence="3 4">DSM 17074</strain>
    </source>
</reference>
<proteinExistence type="predicted"/>
<evidence type="ECO:0000313" key="4">
    <source>
        <dbReference type="Proteomes" id="UP000199139"/>
    </source>
</evidence>
<sequence length="49" mass="5776">MIFKILILYIIVTIAWMLLEKIIYGQTQPRLVDDIVAIVLSISLYYNFN</sequence>
<feature type="transmembrane region" description="Helical" evidence="1">
    <location>
        <begin position="6"/>
        <end position="24"/>
    </location>
</feature>
<evidence type="ECO:0000256" key="1">
    <source>
        <dbReference type="SAM" id="Phobius"/>
    </source>
</evidence>
<gene>
    <name evidence="2" type="ORF">HMI01_15010</name>
    <name evidence="3" type="ORF">SAMN05421668_10761</name>
</gene>
<dbReference type="EMBL" id="FPAI01000007">
    <property type="protein sequence ID" value="SFS70345.1"/>
    <property type="molecule type" value="Genomic_DNA"/>
</dbReference>
<organism evidence="3 4">
    <name type="scientific">Halolactibacillus miurensis</name>
    <dbReference type="NCBI Taxonomy" id="306541"/>
    <lineage>
        <taxon>Bacteria</taxon>
        <taxon>Bacillati</taxon>
        <taxon>Bacillota</taxon>
        <taxon>Bacilli</taxon>
        <taxon>Bacillales</taxon>
        <taxon>Bacillaceae</taxon>
        <taxon>Halolactibacillus</taxon>
    </lineage>
</organism>
<dbReference type="Proteomes" id="UP000199139">
    <property type="component" value="Unassembled WGS sequence"/>
</dbReference>
<reference evidence="2 5" key="2">
    <citation type="submission" date="2019-07" db="EMBL/GenBank/DDBJ databases">
        <title>Whole genome shotgun sequence of Halolactibacillus miurensis NBRC 100873.</title>
        <authorList>
            <person name="Hosoyama A."/>
            <person name="Uohara A."/>
            <person name="Ohji S."/>
            <person name="Ichikawa N."/>
        </authorList>
    </citation>
    <scope>NUCLEOTIDE SEQUENCE [LARGE SCALE GENOMIC DNA]</scope>
    <source>
        <strain evidence="2 5">NBRC 100873</strain>
    </source>
</reference>
<evidence type="ECO:0000313" key="5">
    <source>
        <dbReference type="Proteomes" id="UP000321773"/>
    </source>
</evidence>
<keyword evidence="1" id="KW-0812">Transmembrane</keyword>
<dbReference type="STRING" id="306541.SAMN05421668_10761"/>
<dbReference type="EMBL" id="BJWJ01000013">
    <property type="protein sequence ID" value="GEM04513.1"/>
    <property type="molecule type" value="Genomic_DNA"/>
</dbReference>
<feature type="transmembrane region" description="Helical" evidence="1">
    <location>
        <begin position="31"/>
        <end position="48"/>
    </location>
</feature>
<keyword evidence="1" id="KW-0472">Membrane</keyword>
<keyword evidence="1" id="KW-1133">Transmembrane helix</keyword>
<dbReference type="AlphaFoldDB" id="A0A1I6S025"/>
<protein>
    <submittedName>
        <fullName evidence="3">Uncharacterized protein</fullName>
    </submittedName>
</protein>
<accession>A0A1I6S025</accession>
<evidence type="ECO:0000313" key="3">
    <source>
        <dbReference type="EMBL" id="SFS70345.1"/>
    </source>
</evidence>
<keyword evidence="5" id="KW-1185">Reference proteome</keyword>
<evidence type="ECO:0000313" key="2">
    <source>
        <dbReference type="EMBL" id="GEM04513.1"/>
    </source>
</evidence>
<dbReference type="Proteomes" id="UP000321773">
    <property type="component" value="Unassembled WGS sequence"/>
</dbReference>